<protein>
    <submittedName>
        <fullName evidence="1">Anaerobic ribonucleoside-triphosphate reductase</fullName>
    </submittedName>
</protein>
<dbReference type="STRING" id="523849.OCC_02587"/>
<dbReference type="PaxDb" id="523849-OCC_02587"/>
<dbReference type="KEGG" id="tlt:OCC_02587"/>
<keyword evidence="2" id="KW-1185">Reference proteome</keyword>
<evidence type="ECO:0000313" key="2">
    <source>
        <dbReference type="Proteomes" id="UP000015502"/>
    </source>
</evidence>
<proteinExistence type="predicted"/>
<reference evidence="1 2" key="1">
    <citation type="journal article" date="2012" name="J. Bacteriol.">
        <title>Genome sequence of the model hyperthermophilic archaeon Thermococcus litoralis NS-C.</title>
        <authorList>
            <person name="Gardner A.F."/>
            <person name="Kumar S."/>
            <person name="Perler F.B."/>
        </authorList>
    </citation>
    <scope>NUCLEOTIDE SEQUENCE [LARGE SCALE GENOMIC DNA]</scope>
    <source>
        <strain evidence="2">ATCC 51850 / DSM 5473 / JCM 8560 / NS-C</strain>
    </source>
</reference>
<dbReference type="OrthoDB" id="84929at2157"/>
<dbReference type="RefSeq" id="WP_004069667.1">
    <property type="nucleotide sequence ID" value="NC_022084.1"/>
</dbReference>
<accession>H3ZQL2</accession>
<sequence>MEFKEQIKDKLSDKELWMVITFKTPYGPGETMDRLASVLEELGWQVMFKANWWTADIPYGVIRIDIEQDGREKIVLGRWILGSKCELLKIESMDLERGKNEFYRLIDGITSTLIYDPVIRTMREQY</sequence>
<dbReference type="AlphaFoldDB" id="H3ZQL2"/>
<gene>
    <name evidence="1" type="ORF">OCC_02587</name>
</gene>
<name>H3ZQL2_THELN</name>
<dbReference type="EMBL" id="CP006670">
    <property type="protein sequence ID" value="EHR77719.1"/>
    <property type="molecule type" value="Genomic_DNA"/>
</dbReference>
<dbReference type="HOGENOM" id="CLU_1987717_0_0_2"/>
<dbReference type="GeneID" id="16548521"/>
<dbReference type="Proteomes" id="UP000015502">
    <property type="component" value="Chromosome"/>
</dbReference>
<organism evidence="1 2">
    <name type="scientific">Thermococcus litoralis (strain ATCC 51850 / DSM 5473 / JCM 8560 / NS-C)</name>
    <dbReference type="NCBI Taxonomy" id="523849"/>
    <lineage>
        <taxon>Archaea</taxon>
        <taxon>Methanobacteriati</taxon>
        <taxon>Methanobacteriota</taxon>
        <taxon>Thermococci</taxon>
        <taxon>Thermococcales</taxon>
        <taxon>Thermococcaceae</taxon>
        <taxon>Thermococcus</taxon>
    </lineage>
</organism>
<evidence type="ECO:0000313" key="1">
    <source>
        <dbReference type="EMBL" id="EHR77719.1"/>
    </source>
</evidence>